<dbReference type="EMBL" id="ATBP01000922">
    <property type="protein sequence ID" value="ETR68530.1"/>
    <property type="molecule type" value="Genomic_DNA"/>
</dbReference>
<protein>
    <recommendedName>
        <fullName evidence="3">PIN domain-containing protein</fullName>
    </recommendedName>
</protein>
<evidence type="ECO:0000313" key="2">
    <source>
        <dbReference type="Proteomes" id="UP000189670"/>
    </source>
</evidence>
<gene>
    <name evidence="1" type="ORF">OMM_10433</name>
</gene>
<accession>A0A1V1P130</accession>
<reference evidence="2" key="1">
    <citation type="submission" date="2012-11" db="EMBL/GenBank/DDBJ databases">
        <authorList>
            <person name="Lucero-Rivera Y.E."/>
            <person name="Tovar-Ramirez D."/>
        </authorList>
    </citation>
    <scope>NUCLEOTIDE SEQUENCE [LARGE SCALE GENOMIC DNA]</scope>
    <source>
        <strain evidence="2">Araruama</strain>
    </source>
</reference>
<evidence type="ECO:0008006" key="3">
    <source>
        <dbReference type="Google" id="ProtNLM"/>
    </source>
</evidence>
<dbReference type="AlphaFoldDB" id="A0A1V1P130"/>
<comment type="caution">
    <text evidence="1">The sequence shown here is derived from an EMBL/GenBank/DDBJ whole genome shotgun (WGS) entry which is preliminary data.</text>
</comment>
<dbReference type="Proteomes" id="UP000189670">
    <property type="component" value="Unassembled WGS sequence"/>
</dbReference>
<evidence type="ECO:0000313" key="1">
    <source>
        <dbReference type="EMBL" id="ETR68530.1"/>
    </source>
</evidence>
<proteinExistence type="predicted"/>
<name>A0A1V1P130_9BACT</name>
<sequence length="94" mass="11072">MRFVLDTVILINACNAKSLDCLKLMLAFYRNDRLAIVLDYEDVINKEYRQLNDNETYQKWITAMFQSNQVHYVSGKVCIGRIQRMGEAKFIFIV</sequence>
<organism evidence="1 2">
    <name type="scientific">Candidatus Magnetoglobus multicellularis str. Araruama</name>
    <dbReference type="NCBI Taxonomy" id="890399"/>
    <lineage>
        <taxon>Bacteria</taxon>
        <taxon>Pseudomonadati</taxon>
        <taxon>Thermodesulfobacteriota</taxon>
        <taxon>Desulfobacteria</taxon>
        <taxon>Desulfobacterales</taxon>
        <taxon>Desulfobacteraceae</taxon>
        <taxon>Candidatus Magnetoglobus</taxon>
    </lineage>
</organism>